<dbReference type="Pfam" id="PF06764">
    <property type="entry name" value="DUF1223"/>
    <property type="match status" value="1"/>
</dbReference>
<protein>
    <submittedName>
        <fullName evidence="2">Putative secreted protein</fullName>
    </submittedName>
</protein>
<reference evidence="2 3" key="1">
    <citation type="submission" date="2015-09" db="EMBL/GenBank/DDBJ databases">
        <authorList>
            <consortium name="Swine Surveillance"/>
        </authorList>
    </citation>
    <scope>NUCLEOTIDE SEQUENCE [LARGE SCALE GENOMIC DNA]</scope>
    <source>
        <strain evidence="2 3">CECT 8383</strain>
    </source>
</reference>
<proteinExistence type="predicted"/>
<name>A0A0P1GR24_9RHOB</name>
<dbReference type="PANTHER" id="PTHR36057:SF1">
    <property type="entry name" value="LIPOPROTEIN LIPID ATTACHMENT SITE-LIKE PROTEIN, PUTATIVE (DUF1223)-RELATED"/>
    <property type="match status" value="1"/>
</dbReference>
<feature type="signal peptide" evidence="1">
    <location>
        <begin position="1"/>
        <end position="20"/>
    </location>
</feature>
<keyword evidence="1" id="KW-0732">Signal</keyword>
<dbReference type="EMBL" id="CYSF01000009">
    <property type="protein sequence ID" value="CUH84856.1"/>
    <property type="molecule type" value="Genomic_DNA"/>
</dbReference>
<dbReference type="AlphaFoldDB" id="A0A0P1GR24"/>
<dbReference type="InterPro" id="IPR036249">
    <property type="entry name" value="Thioredoxin-like_sf"/>
</dbReference>
<sequence length="236" mass="26188">MRKMLTFLAAAVTIWGSAHAATAQSVDHPVVVELYTSQGCSSCPPADAFLGQLAMRSDVIPLALHVDYWDYIGWKDQFASPKYTKRQHSYAQEAGRRTVYTPQMIVQGQEHVVGNHPKNVNALISQHGEKPAEVDLNLTRSGNQVTISAEALGQDRSRLMVQLVRYTPEEMVDIRSGENAGRSIEYHNIVTSWERVGDWDMRKPLSLKAKAAGDDPIVVILQERGPGRIVAAARLR</sequence>
<dbReference type="PANTHER" id="PTHR36057">
    <property type="match status" value="1"/>
</dbReference>
<gene>
    <name evidence="2" type="ORF">TM5383_02075</name>
</gene>
<feature type="chain" id="PRO_5006063683" evidence="1">
    <location>
        <begin position="21"/>
        <end position="236"/>
    </location>
</feature>
<dbReference type="Proteomes" id="UP000051681">
    <property type="component" value="Unassembled WGS sequence"/>
</dbReference>
<dbReference type="InterPro" id="IPR010634">
    <property type="entry name" value="DUF1223"/>
</dbReference>
<accession>A0A0P1GR24</accession>
<evidence type="ECO:0000313" key="2">
    <source>
        <dbReference type="EMBL" id="CUH84856.1"/>
    </source>
</evidence>
<evidence type="ECO:0000313" key="3">
    <source>
        <dbReference type="Proteomes" id="UP000051681"/>
    </source>
</evidence>
<evidence type="ECO:0000256" key="1">
    <source>
        <dbReference type="SAM" id="SignalP"/>
    </source>
</evidence>
<organism evidence="2 3">
    <name type="scientific">Thalassovita mediterranea</name>
    <dbReference type="NCBI Taxonomy" id="340021"/>
    <lineage>
        <taxon>Bacteria</taxon>
        <taxon>Pseudomonadati</taxon>
        <taxon>Pseudomonadota</taxon>
        <taxon>Alphaproteobacteria</taxon>
        <taxon>Rhodobacterales</taxon>
        <taxon>Roseobacteraceae</taxon>
        <taxon>Thalassovita</taxon>
    </lineage>
</organism>
<keyword evidence="3" id="KW-1185">Reference proteome</keyword>
<dbReference type="SUPFAM" id="SSF52833">
    <property type="entry name" value="Thioredoxin-like"/>
    <property type="match status" value="1"/>
</dbReference>